<dbReference type="WBParaSite" id="PSU_v2.g18075.t1">
    <property type="protein sequence ID" value="PSU_v2.g18075.t1"/>
    <property type="gene ID" value="PSU_v2.g18075"/>
</dbReference>
<evidence type="ECO:0000313" key="2">
    <source>
        <dbReference type="Proteomes" id="UP000887577"/>
    </source>
</evidence>
<organism evidence="2 3">
    <name type="scientific">Panagrolaimus superbus</name>
    <dbReference type="NCBI Taxonomy" id="310955"/>
    <lineage>
        <taxon>Eukaryota</taxon>
        <taxon>Metazoa</taxon>
        <taxon>Ecdysozoa</taxon>
        <taxon>Nematoda</taxon>
        <taxon>Chromadorea</taxon>
        <taxon>Rhabditida</taxon>
        <taxon>Tylenchina</taxon>
        <taxon>Panagrolaimomorpha</taxon>
        <taxon>Panagrolaimoidea</taxon>
        <taxon>Panagrolaimidae</taxon>
        <taxon>Panagrolaimus</taxon>
    </lineage>
</organism>
<feature type="region of interest" description="Disordered" evidence="1">
    <location>
        <begin position="1"/>
        <end position="54"/>
    </location>
</feature>
<sequence length="70" mass="8160">MMHAEKRSLNISRETERLKEELIQLKEDSEANHEKSNEPQMEEDDTSAAMDFERSAETFMVVDDNEKTPS</sequence>
<feature type="compositionally biased region" description="Basic and acidic residues" evidence="1">
    <location>
        <begin position="1"/>
        <end position="37"/>
    </location>
</feature>
<evidence type="ECO:0000313" key="3">
    <source>
        <dbReference type="WBParaSite" id="PSU_v2.g18075.t1"/>
    </source>
</evidence>
<proteinExistence type="predicted"/>
<name>A0A914YF49_9BILA</name>
<evidence type="ECO:0000256" key="1">
    <source>
        <dbReference type="SAM" id="MobiDB-lite"/>
    </source>
</evidence>
<dbReference type="AlphaFoldDB" id="A0A914YF49"/>
<accession>A0A914YF49</accession>
<dbReference type="Proteomes" id="UP000887577">
    <property type="component" value="Unplaced"/>
</dbReference>
<protein>
    <submittedName>
        <fullName evidence="3">Uncharacterized protein</fullName>
    </submittedName>
</protein>
<reference evidence="3" key="1">
    <citation type="submission" date="2022-11" db="UniProtKB">
        <authorList>
            <consortium name="WormBaseParasite"/>
        </authorList>
    </citation>
    <scope>IDENTIFICATION</scope>
</reference>
<keyword evidence="2" id="KW-1185">Reference proteome</keyword>